<evidence type="ECO:0000313" key="2">
    <source>
        <dbReference type="EMBL" id="RGR66552.1"/>
    </source>
</evidence>
<dbReference type="AlphaFoldDB" id="A0A3R5ZB79"/>
<gene>
    <name evidence="2" type="ORF">DWY29_12745</name>
</gene>
<evidence type="ECO:0000259" key="1">
    <source>
        <dbReference type="Pfam" id="PF08239"/>
    </source>
</evidence>
<sequence>MIYSNATFTPYLVRVSIEDLNIRKGPETDYDKTGKYTGKGAFTIVEEAEGKGASLWGLLKSYQKNRDGWISLDYVHRI</sequence>
<evidence type="ECO:0000313" key="3">
    <source>
        <dbReference type="Proteomes" id="UP000285820"/>
    </source>
</evidence>
<proteinExistence type="predicted"/>
<dbReference type="InterPro" id="IPR003646">
    <property type="entry name" value="SH3-like_bac-type"/>
</dbReference>
<organism evidence="2 3">
    <name type="scientific">Roseburia inulinivorans</name>
    <dbReference type="NCBI Taxonomy" id="360807"/>
    <lineage>
        <taxon>Bacteria</taxon>
        <taxon>Bacillati</taxon>
        <taxon>Bacillota</taxon>
        <taxon>Clostridia</taxon>
        <taxon>Lachnospirales</taxon>
        <taxon>Lachnospiraceae</taxon>
        <taxon>Roseburia</taxon>
    </lineage>
</organism>
<dbReference type="Gene3D" id="2.30.30.40">
    <property type="entry name" value="SH3 Domains"/>
    <property type="match status" value="1"/>
</dbReference>
<dbReference type="Proteomes" id="UP000285820">
    <property type="component" value="Unassembled WGS sequence"/>
</dbReference>
<comment type="caution">
    <text evidence="2">The sequence shown here is derived from an EMBL/GenBank/DDBJ whole genome shotgun (WGS) entry which is preliminary data.</text>
</comment>
<dbReference type="Pfam" id="PF08239">
    <property type="entry name" value="SH3_3"/>
    <property type="match status" value="1"/>
</dbReference>
<accession>A0A3R5ZB79</accession>
<feature type="domain" description="SH3b" evidence="1">
    <location>
        <begin position="19"/>
        <end position="75"/>
    </location>
</feature>
<dbReference type="EMBL" id="QRUN01000021">
    <property type="protein sequence ID" value="RGR66552.1"/>
    <property type="molecule type" value="Genomic_DNA"/>
</dbReference>
<name>A0A3R5ZB79_9FIRM</name>
<protein>
    <submittedName>
        <fullName evidence="2">SH3 domain-containing protein</fullName>
    </submittedName>
</protein>
<reference evidence="2 3" key="1">
    <citation type="submission" date="2018-08" db="EMBL/GenBank/DDBJ databases">
        <title>A genome reference for cultivated species of the human gut microbiota.</title>
        <authorList>
            <person name="Zou Y."/>
            <person name="Xue W."/>
            <person name="Luo G."/>
        </authorList>
    </citation>
    <scope>NUCLEOTIDE SEQUENCE [LARGE SCALE GENOMIC DNA]</scope>
    <source>
        <strain evidence="2 3">AF24-4</strain>
    </source>
</reference>